<comment type="caution">
    <text evidence="1">The sequence shown here is derived from an EMBL/GenBank/DDBJ whole genome shotgun (WGS) entry which is preliminary data.</text>
</comment>
<proteinExistence type="predicted"/>
<sequence>MYIGPCLACAATTPSASPSSKASPIVKRSLYPVPIGHLPSGGQIRPMGSSAPRASETVDLPWSFLSRHKRCHSAEYHTLYGIRRCSIRAAVV</sequence>
<name>A0AAN6UR45_9PEZI</name>
<evidence type="ECO:0000313" key="1">
    <source>
        <dbReference type="EMBL" id="KAK4137175.1"/>
    </source>
</evidence>
<dbReference type="Proteomes" id="UP001304895">
    <property type="component" value="Unassembled WGS sequence"/>
</dbReference>
<dbReference type="AlphaFoldDB" id="A0AAN6UR45"/>
<protein>
    <submittedName>
        <fullName evidence="1">Uncharacterized protein</fullName>
    </submittedName>
</protein>
<keyword evidence="2" id="KW-1185">Reference proteome</keyword>
<dbReference type="EMBL" id="MU853402">
    <property type="protein sequence ID" value="KAK4137175.1"/>
    <property type="molecule type" value="Genomic_DNA"/>
</dbReference>
<gene>
    <name evidence="1" type="ORF">BT67DRAFT_97361</name>
</gene>
<evidence type="ECO:0000313" key="2">
    <source>
        <dbReference type="Proteomes" id="UP001304895"/>
    </source>
</evidence>
<organism evidence="1 2">
    <name type="scientific">Trichocladium antarcticum</name>
    <dbReference type="NCBI Taxonomy" id="1450529"/>
    <lineage>
        <taxon>Eukaryota</taxon>
        <taxon>Fungi</taxon>
        <taxon>Dikarya</taxon>
        <taxon>Ascomycota</taxon>
        <taxon>Pezizomycotina</taxon>
        <taxon>Sordariomycetes</taxon>
        <taxon>Sordariomycetidae</taxon>
        <taxon>Sordariales</taxon>
        <taxon>Chaetomiaceae</taxon>
        <taxon>Trichocladium</taxon>
    </lineage>
</organism>
<accession>A0AAN6UR45</accession>
<reference evidence="1" key="1">
    <citation type="journal article" date="2023" name="Mol. Phylogenet. Evol.">
        <title>Genome-scale phylogeny and comparative genomics of the fungal order Sordariales.</title>
        <authorList>
            <person name="Hensen N."/>
            <person name="Bonometti L."/>
            <person name="Westerberg I."/>
            <person name="Brannstrom I.O."/>
            <person name="Guillou S."/>
            <person name="Cros-Aarteil S."/>
            <person name="Calhoun S."/>
            <person name="Haridas S."/>
            <person name="Kuo A."/>
            <person name="Mondo S."/>
            <person name="Pangilinan J."/>
            <person name="Riley R."/>
            <person name="LaButti K."/>
            <person name="Andreopoulos B."/>
            <person name="Lipzen A."/>
            <person name="Chen C."/>
            <person name="Yan M."/>
            <person name="Daum C."/>
            <person name="Ng V."/>
            <person name="Clum A."/>
            <person name="Steindorff A."/>
            <person name="Ohm R.A."/>
            <person name="Martin F."/>
            <person name="Silar P."/>
            <person name="Natvig D.O."/>
            <person name="Lalanne C."/>
            <person name="Gautier V."/>
            <person name="Ament-Velasquez S.L."/>
            <person name="Kruys A."/>
            <person name="Hutchinson M.I."/>
            <person name="Powell A.J."/>
            <person name="Barry K."/>
            <person name="Miller A.N."/>
            <person name="Grigoriev I.V."/>
            <person name="Debuchy R."/>
            <person name="Gladieux P."/>
            <person name="Hiltunen Thoren M."/>
            <person name="Johannesson H."/>
        </authorList>
    </citation>
    <scope>NUCLEOTIDE SEQUENCE</scope>
    <source>
        <strain evidence="1">CBS 123565</strain>
    </source>
</reference>
<reference evidence="1" key="2">
    <citation type="submission" date="2023-05" db="EMBL/GenBank/DDBJ databases">
        <authorList>
            <consortium name="Lawrence Berkeley National Laboratory"/>
            <person name="Steindorff A."/>
            <person name="Hensen N."/>
            <person name="Bonometti L."/>
            <person name="Westerberg I."/>
            <person name="Brannstrom I.O."/>
            <person name="Guillou S."/>
            <person name="Cros-Aarteil S."/>
            <person name="Calhoun S."/>
            <person name="Haridas S."/>
            <person name="Kuo A."/>
            <person name="Mondo S."/>
            <person name="Pangilinan J."/>
            <person name="Riley R."/>
            <person name="Labutti K."/>
            <person name="Andreopoulos B."/>
            <person name="Lipzen A."/>
            <person name="Chen C."/>
            <person name="Yanf M."/>
            <person name="Daum C."/>
            <person name="Ng V."/>
            <person name="Clum A."/>
            <person name="Ohm R."/>
            <person name="Martin F."/>
            <person name="Silar P."/>
            <person name="Natvig D."/>
            <person name="Lalanne C."/>
            <person name="Gautier V."/>
            <person name="Ament-Velasquez S.L."/>
            <person name="Kruys A."/>
            <person name="Hutchinson M.I."/>
            <person name="Powell A.J."/>
            <person name="Barry K."/>
            <person name="Miller A.N."/>
            <person name="Grigoriev I.V."/>
            <person name="Debuchy R."/>
            <person name="Gladieux P."/>
            <person name="Thoren M.H."/>
            <person name="Johannesson H."/>
        </authorList>
    </citation>
    <scope>NUCLEOTIDE SEQUENCE</scope>
    <source>
        <strain evidence="1">CBS 123565</strain>
    </source>
</reference>